<accession>A0ABY7FKK7</accession>
<keyword evidence="6" id="KW-1185">Reference proteome</keyword>
<evidence type="ECO:0000313" key="5">
    <source>
        <dbReference type="EMBL" id="WAR22730.1"/>
    </source>
</evidence>
<organism evidence="5 6">
    <name type="scientific">Mya arenaria</name>
    <name type="common">Soft-shell clam</name>
    <dbReference type="NCBI Taxonomy" id="6604"/>
    <lineage>
        <taxon>Eukaryota</taxon>
        <taxon>Metazoa</taxon>
        <taxon>Spiralia</taxon>
        <taxon>Lophotrochozoa</taxon>
        <taxon>Mollusca</taxon>
        <taxon>Bivalvia</taxon>
        <taxon>Autobranchia</taxon>
        <taxon>Heteroconchia</taxon>
        <taxon>Euheterodonta</taxon>
        <taxon>Imparidentia</taxon>
        <taxon>Neoheterodontei</taxon>
        <taxon>Myida</taxon>
        <taxon>Myoidea</taxon>
        <taxon>Myidae</taxon>
        <taxon>Mya</taxon>
    </lineage>
</organism>
<dbReference type="Pfam" id="PF00386">
    <property type="entry name" value="C1q"/>
    <property type="match status" value="1"/>
</dbReference>
<dbReference type="Gene3D" id="2.60.120.40">
    <property type="match status" value="1"/>
</dbReference>
<dbReference type="InterPro" id="IPR008983">
    <property type="entry name" value="Tumour_necrosis_fac-like_dom"/>
</dbReference>
<feature type="signal peptide" evidence="3">
    <location>
        <begin position="1"/>
        <end position="23"/>
    </location>
</feature>
<keyword evidence="2" id="KW-0964">Secreted</keyword>
<dbReference type="Proteomes" id="UP001164746">
    <property type="component" value="Chromosome 13"/>
</dbReference>
<evidence type="ECO:0000256" key="1">
    <source>
        <dbReference type="ARBA" id="ARBA00004613"/>
    </source>
</evidence>
<name>A0ABY7FKK7_MYAAR</name>
<comment type="subcellular location">
    <subcellularLocation>
        <location evidence="1">Secreted</location>
    </subcellularLocation>
</comment>
<dbReference type="PANTHER" id="PTHR15427">
    <property type="entry name" value="EMILIN ELASTIN MICROFIBRIL INTERFACE-LOCATED PROTEIN ELASTIN MICROFIBRIL INTERFACER"/>
    <property type="match status" value="1"/>
</dbReference>
<evidence type="ECO:0000259" key="4">
    <source>
        <dbReference type="PROSITE" id="PS50871"/>
    </source>
</evidence>
<proteinExistence type="predicted"/>
<evidence type="ECO:0000256" key="2">
    <source>
        <dbReference type="ARBA" id="ARBA00022525"/>
    </source>
</evidence>
<gene>
    <name evidence="5" type="ORF">MAR_036399</name>
</gene>
<evidence type="ECO:0000256" key="3">
    <source>
        <dbReference type="SAM" id="SignalP"/>
    </source>
</evidence>
<dbReference type="InterPro" id="IPR050392">
    <property type="entry name" value="Collagen/C1q_domain"/>
</dbReference>
<evidence type="ECO:0000313" key="6">
    <source>
        <dbReference type="Proteomes" id="UP001164746"/>
    </source>
</evidence>
<feature type="domain" description="C1q" evidence="4">
    <location>
        <begin position="25"/>
        <end position="160"/>
    </location>
</feature>
<dbReference type="PRINTS" id="PR00007">
    <property type="entry name" value="COMPLEMNTC1Q"/>
</dbReference>
<keyword evidence="3" id="KW-0732">Signal</keyword>
<dbReference type="InterPro" id="IPR001073">
    <property type="entry name" value="C1q_dom"/>
</dbReference>
<dbReference type="SMART" id="SM00110">
    <property type="entry name" value="C1Q"/>
    <property type="match status" value="1"/>
</dbReference>
<dbReference type="EMBL" id="CP111024">
    <property type="protein sequence ID" value="WAR22730.1"/>
    <property type="molecule type" value="Genomic_DNA"/>
</dbReference>
<dbReference type="PROSITE" id="PS50871">
    <property type="entry name" value="C1Q"/>
    <property type="match status" value="1"/>
</dbReference>
<reference evidence="5" key="1">
    <citation type="submission" date="2022-11" db="EMBL/GenBank/DDBJ databases">
        <title>Centuries of genome instability and evolution in soft-shell clam transmissible cancer (bioRxiv).</title>
        <authorList>
            <person name="Hart S.F.M."/>
            <person name="Yonemitsu M.A."/>
            <person name="Giersch R.M."/>
            <person name="Beal B.F."/>
            <person name="Arriagada G."/>
            <person name="Davis B.W."/>
            <person name="Ostrander E.A."/>
            <person name="Goff S.P."/>
            <person name="Metzger M.J."/>
        </authorList>
    </citation>
    <scope>NUCLEOTIDE SEQUENCE</scope>
    <source>
        <strain evidence="5">MELC-2E11</strain>
        <tissue evidence="5">Siphon/mantle</tissue>
    </source>
</reference>
<dbReference type="SUPFAM" id="SSF49842">
    <property type="entry name" value="TNF-like"/>
    <property type="match status" value="1"/>
</dbReference>
<feature type="chain" id="PRO_5045229339" description="C1q domain-containing protein" evidence="3">
    <location>
        <begin position="24"/>
        <end position="165"/>
    </location>
</feature>
<sequence length="165" mass="18370">MCRLHLALIVAVVVQLTWNRVGAGSIWPKIQFTAHNPVDKSLDNGQTIVLQSVVINDGQGYDPNTGIFTCPFSGLYMFTLQHCVDREKYSHVGIVKDNTMLVAGVAYGTTWWPCSSMQAFVSLSKGEKVWSKANWESYLHHDAARWTSLSGVLLRPDELVTLQST</sequence>
<dbReference type="PANTHER" id="PTHR15427:SF50">
    <property type="entry name" value="COMPLEMENT C1Q TUMOR NECROSIS FACTOR-RELATED PROTEIN 2-LIKE"/>
    <property type="match status" value="1"/>
</dbReference>
<protein>
    <recommendedName>
        <fullName evidence="4">C1q domain-containing protein</fullName>
    </recommendedName>
</protein>